<name>A0AAE9YNE5_9GAMM</name>
<dbReference type="Gene3D" id="1.10.287.1700">
    <property type="match status" value="1"/>
</dbReference>
<evidence type="ECO:0000256" key="1">
    <source>
        <dbReference type="SAM" id="Coils"/>
    </source>
</evidence>
<gene>
    <name evidence="2" type="ORF">SG35_014710</name>
</gene>
<accession>A0AAE9YNE5</accession>
<dbReference type="KEGG" id="tact:SG35_014710"/>
<keyword evidence="1" id="KW-0175">Coiled coil</keyword>
<proteinExistence type="predicted"/>
<reference evidence="2 3" key="2">
    <citation type="journal article" date="2022" name="Mar. Drugs">
        <title>Bioassay-Guided Fractionation Leads to the Detection of Cholic Acid Generated by the Rare Thalassomonas sp.</title>
        <authorList>
            <person name="Pheiffer F."/>
            <person name="Schneider Y.K."/>
            <person name="Hansen E.H."/>
            <person name="Andersen J.H."/>
            <person name="Isaksson J."/>
            <person name="Busche T."/>
            <person name="R C."/>
            <person name="Kalinowski J."/>
            <person name="Zyl L.V."/>
            <person name="Trindade M."/>
        </authorList>
    </citation>
    <scope>NUCLEOTIDE SEQUENCE [LARGE SCALE GENOMIC DNA]</scope>
    <source>
        <strain evidence="2 3">A5K-106</strain>
    </source>
</reference>
<dbReference type="InterPro" id="IPR053716">
    <property type="entry name" value="Flag_assembly_chemotaxis_eff"/>
</dbReference>
<evidence type="ECO:0000313" key="2">
    <source>
        <dbReference type="EMBL" id="WDD96632.1"/>
    </source>
</evidence>
<evidence type="ECO:0000313" key="3">
    <source>
        <dbReference type="Proteomes" id="UP000032568"/>
    </source>
</evidence>
<dbReference type="EMBL" id="CP059735">
    <property type="protein sequence ID" value="WDD96632.1"/>
    <property type="molecule type" value="Genomic_DNA"/>
</dbReference>
<dbReference type="RefSeq" id="WP_044834575.1">
    <property type="nucleotide sequence ID" value="NZ_CP059735.1"/>
</dbReference>
<dbReference type="Proteomes" id="UP000032568">
    <property type="component" value="Chromosome"/>
</dbReference>
<keyword evidence="3" id="KW-1185">Reference proteome</keyword>
<feature type="coiled-coil region" evidence="1">
    <location>
        <begin position="76"/>
        <end position="110"/>
    </location>
</feature>
<dbReference type="AlphaFoldDB" id="A0AAE9YNE5"/>
<dbReference type="InterPro" id="IPR009929">
    <property type="entry name" value="T3SS_YscO"/>
</dbReference>
<dbReference type="Pfam" id="PF07321">
    <property type="entry name" value="YscO"/>
    <property type="match status" value="1"/>
</dbReference>
<reference evidence="2 3" key="1">
    <citation type="journal article" date="2015" name="Genome Announc.">
        <title>Draft Genome Sequences of Marine Isolates of Thalassomonas viridans and Thalassomonas actiniarum.</title>
        <authorList>
            <person name="Olonade I."/>
            <person name="van Zyl L.J."/>
            <person name="Trindade M."/>
        </authorList>
    </citation>
    <scope>NUCLEOTIDE SEQUENCE [LARGE SCALE GENOMIC DNA]</scope>
    <source>
        <strain evidence="2 3">A5K-106</strain>
    </source>
</reference>
<feature type="coiled-coil region" evidence="1">
    <location>
        <begin position="13"/>
        <end position="40"/>
    </location>
</feature>
<organism evidence="2 3">
    <name type="scientific">Thalassomonas actiniarum</name>
    <dbReference type="NCBI Taxonomy" id="485447"/>
    <lineage>
        <taxon>Bacteria</taxon>
        <taxon>Pseudomonadati</taxon>
        <taxon>Pseudomonadota</taxon>
        <taxon>Gammaproteobacteria</taxon>
        <taxon>Alteromonadales</taxon>
        <taxon>Colwelliaceae</taxon>
        <taxon>Thalassomonas</taxon>
    </lineage>
</organism>
<sequence>MIDKLQQIKIIHEQKASTELAKAKQQKLDAEQHLSRCRTELEQYMLWQQEEIKRRYQEIIGREMKMDELSDFNHEISGYKIKQVKLEQDIEQAQQALEQQIQALQHAESAYAYAQKQCQKYAELSRVESAKQQKLANLLEDQALDDFKVRAPVAIG</sequence>
<protein>
    <submittedName>
        <fullName evidence="2">YscO family type III secretion system apparatus protein</fullName>
    </submittedName>
</protein>